<name>A0A0F9XP83_TRIHA</name>
<evidence type="ECO:0000313" key="1">
    <source>
        <dbReference type="EMBL" id="KKP06486.1"/>
    </source>
</evidence>
<dbReference type="OMA" id="RPYHAAG"/>
<dbReference type="PANTHER" id="PTHR31009">
    <property type="entry name" value="S-ADENOSYL-L-METHIONINE:CARBOXYL METHYLTRANSFERASE FAMILY PROTEIN"/>
    <property type="match status" value="1"/>
</dbReference>
<gene>
    <name evidence="1" type="ORF">THAR02_01444</name>
</gene>
<proteinExistence type="predicted"/>
<dbReference type="Proteomes" id="UP000034112">
    <property type="component" value="Unassembled WGS sequence"/>
</dbReference>
<dbReference type="InterPro" id="IPR005299">
    <property type="entry name" value="MeTrfase_7"/>
</dbReference>
<sequence>MAIISSNYSIPMKGNGAYNAHSELQREALIEALPLLRTATLKATQNSLSTNTNILRVIEYGASHGANSWQDNMDKTQYPHKIFVSSIPRSFYEPLNATRDLDVGYCFTCLHYLEEIPNYPGCHFTAVHSSETTSKLRAQAQTDLQKFLQLRASEFVPGGQLVLSLLATGFDNPDFMNSGLRNAMQSAMSQMFLEGKLSQEAIEACVLPVYYRTTEDIQATLATEEVIRQWTVVKIEQSQVIHPFWKELEFQKEQELYTEEHSIAYAKAMVSWFWAAFEGFALRAIIGTQPHDPEESIQNLLEEMKEKAIRVFLEKYKDNPVYMSSVFVHLEAKVSVGGSS</sequence>
<dbReference type="SUPFAM" id="SSF53335">
    <property type="entry name" value="S-adenosyl-L-methionine-dependent methyltransferases"/>
    <property type="match status" value="1"/>
</dbReference>
<evidence type="ECO:0000313" key="2">
    <source>
        <dbReference type="Proteomes" id="UP000034112"/>
    </source>
</evidence>
<comment type="caution">
    <text evidence="1">The sequence shown here is derived from an EMBL/GenBank/DDBJ whole genome shotgun (WGS) entry which is preliminary data.</text>
</comment>
<dbReference type="EMBL" id="JOKZ01000025">
    <property type="protein sequence ID" value="KKP06486.1"/>
    <property type="molecule type" value="Genomic_DNA"/>
</dbReference>
<dbReference type="InterPro" id="IPR029063">
    <property type="entry name" value="SAM-dependent_MTases_sf"/>
</dbReference>
<organism evidence="1 2">
    <name type="scientific">Trichoderma harzianum</name>
    <name type="common">Hypocrea lixii</name>
    <dbReference type="NCBI Taxonomy" id="5544"/>
    <lineage>
        <taxon>Eukaryota</taxon>
        <taxon>Fungi</taxon>
        <taxon>Dikarya</taxon>
        <taxon>Ascomycota</taxon>
        <taxon>Pezizomycotina</taxon>
        <taxon>Sordariomycetes</taxon>
        <taxon>Hypocreomycetidae</taxon>
        <taxon>Hypocreales</taxon>
        <taxon>Hypocreaceae</taxon>
        <taxon>Trichoderma</taxon>
    </lineage>
</organism>
<dbReference type="Pfam" id="PF03492">
    <property type="entry name" value="Methyltransf_7"/>
    <property type="match status" value="1"/>
</dbReference>
<dbReference type="AlphaFoldDB" id="A0A0F9XP83"/>
<dbReference type="OrthoDB" id="1523883at2759"/>
<dbReference type="Gene3D" id="3.40.50.150">
    <property type="entry name" value="Vaccinia Virus protein VP39"/>
    <property type="match status" value="1"/>
</dbReference>
<dbReference type="GO" id="GO:0008168">
    <property type="term" value="F:methyltransferase activity"/>
    <property type="evidence" value="ECO:0007669"/>
    <property type="project" value="InterPro"/>
</dbReference>
<protein>
    <submittedName>
        <fullName evidence="1">Uncharacterized protein</fullName>
    </submittedName>
</protein>
<reference evidence="2" key="1">
    <citation type="journal article" date="2015" name="Genome Announc.">
        <title>Draft whole-genome sequence of the biocontrol agent Trichoderma harzianum T6776.</title>
        <authorList>
            <person name="Baroncelli R."/>
            <person name="Piaggeschi G."/>
            <person name="Fiorini L."/>
            <person name="Bertolini E."/>
            <person name="Zapparata A."/>
            <person name="Pe M.E."/>
            <person name="Sarrocco S."/>
            <person name="Vannacci G."/>
        </authorList>
    </citation>
    <scope>NUCLEOTIDE SEQUENCE [LARGE SCALE GENOMIC DNA]</scope>
    <source>
        <strain evidence="2">T6776</strain>
    </source>
</reference>
<accession>A0A0F9XP83</accession>